<organism evidence="13 14">
    <name type="scientific">Brenthis ino</name>
    <name type="common">lesser marbled fritillary</name>
    <dbReference type="NCBI Taxonomy" id="405034"/>
    <lineage>
        <taxon>Eukaryota</taxon>
        <taxon>Metazoa</taxon>
        <taxon>Ecdysozoa</taxon>
        <taxon>Arthropoda</taxon>
        <taxon>Hexapoda</taxon>
        <taxon>Insecta</taxon>
        <taxon>Pterygota</taxon>
        <taxon>Neoptera</taxon>
        <taxon>Endopterygota</taxon>
        <taxon>Lepidoptera</taxon>
        <taxon>Glossata</taxon>
        <taxon>Ditrysia</taxon>
        <taxon>Papilionoidea</taxon>
        <taxon>Nymphalidae</taxon>
        <taxon>Heliconiinae</taxon>
        <taxon>Argynnini</taxon>
        <taxon>Brenthis</taxon>
    </lineage>
</organism>
<reference evidence="13" key="1">
    <citation type="submission" date="2021-12" db="EMBL/GenBank/DDBJ databases">
        <authorList>
            <person name="Martin H S."/>
        </authorList>
    </citation>
    <scope>NUCLEOTIDE SEQUENCE</scope>
</reference>
<dbReference type="InterPro" id="IPR009000">
    <property type="entry name" value="Transl_B-barrel_sf"/>
</dbReference>
<feature type="domain" description="Tr-type G" evidence="12">
    <location>
        <begin position="167"/>
        <end position="337"/>
    </location>
</feature>
<accession>A0A8J9V0N2</accession>
<evidence type="ECO:0000256" key="9">
    <source>
        <dbReference type="ARBA" id="ARBA00025162"/>
    </source>
</evidence>
<dbReference type="OrthoDB" id="361630at2759"/>
<evidence type="ECO:0000256" key="1">
    <source>
        <dbReference type="ARBA" id="ARBA00004173"/>
    </source>
</evidence>
<dbReference type="InterPro" id="IPR023115">
    <property type="entry name" value="TIF_IF2_dom3"/>
</dbReference>
<dbReference type="Pfam" id="PF11987">
    <property type="entry name" value="IF-2"/>
    <property type="match status" value="1"/>
</dbReference>
<dbReference type="GO" id="GO:0003743">
    <property type="term" value="F:translation initiation factor activity"/>
    <property type="evidence" value="ECO:0007669"/>
    <property type="project" value="UniProtKB-KW"/>
</dbReference>
<dbReference type="SUPFAM" id="SSF52156">
    <property type="entry name" value="Initiation factor IF2/eIF5b, domain 3"/>
    <property type="match status" value="1"/>
</dbReference>
<keyword evidence="8" id="KW-0342">GTP-binding</keyword>
<evidence type="ECO:0000256" key="3">
    <source>
        <dbReference type="ARBA" id="ARBA00022540"/>
    </source>
</evidence>
<dbReference type="Pfam" id="PF00009">
    <property type="entry name" value="GTP_EFTU"/>
    <property type="match status" value="1"/>
</dbReference>
<feature type="non-terminal residue" evidence="13">
    <location>
        <position position="707"/>
    </location>
</feature>
<dbReference type="CDD" id="cd01887">
    <property type="entry name" value="IF2_eIF5B"/>
    <property type="match status" value="1"/>
</dbReference>
<gene>
    <name evidence="13" type="ORF">BINO364_LOCUS13415</name>
</gene>
<feature type="region of interest" description="Disordered" evidence="11">
    <location>
        <begin position="144"/>
        <end position="168"/>
    </location>
</feature>
<dbReference type="PROSITE" id="PS51722">
    <property type="entry name" value="G_TR_2"/>
    <property type="match status" value="1"/>
</dbReference>
<dbReference type="GO" id="GO:0005739">
    <property type="term" value="C:mitochondrion"/>
    <property type="evidence" value="ECO:0007669"/>
    <property type="project" value="UniProtKB-SubCell"/>
</dbReference>
<dbReference type="AlphaFoldDB" id="A0A8J9V0N2"/>
<keyword evidence="6" id="KW-0809">Transit peptide</keyword>
<dbReference type="FunFam" id="2.40.30.10:FF:000008">
    <property type="entry name" value="Translation initiation factor IF-2"/>
    <property type="match status" value="1"/>
</dbReference>
<dbReference type="GO" id="GO:0003924">
    <property type="term" value="F:GTPase activity"/>
    <property type="evidence" value="ECO:0007669"/>
    <property type="project" value="InterPro"/>
</dbReference>
<feature type="compositionally biased region" description="Basic and acidic residues" evidence="11">
    <location>
        <begin position="144"/>
        <end position="153"/>
    </location>
</feature>
<dbReference type="CDD" id="cd03692">
    <property type="entry name" value="mtIF2_IVc"/>
    <property type="match status" value="1"/>
</dbReference>
<dbReference type="InterPro" id="IPR000795">
    <property type="entry name" value="T_Tr_GTP-bd_dom"/>
</dbReference>
<dbReference type="FunFam" id="2.40.30.10:FF:000007">
    <property type="entry name" value="Translation initiation factor IF-2"/>
    <property type="match status" value="1"/>
</dbReference>
<evidence type="ECO:0000259" key="12">
    <source>
        <dbReference type="PROSITE" id="PS51722"/>
    </source>
</evidence>
<dbReference type="InterPro" id="IPR044145">
    <property type="entry name" value="IF2_II"/>
</dbReference>
<keyword evidence="3" id="KW-0396">Initiation factor</keyword>
<dbReference type="PANTHER" id="PTHR43381">
    <property type="entry name" value="TRANSLATION INITIATION FACTOR IF-2-RELATED"/>
    <property type="match status" value="1"/>
</dbReference>
<keyword evidence="4" id="KW-0547">Nucleotide-binding</keyword>
<dbReference type="FunFam" id="3.40.50.10050:FF:000001">
    <property type="entry name" value="Translation initiation factor IF-2"/>
    <property type="match status" value="1"/>
</dbReference>
<evidence type="ECO:0000256" key="7">
    <source>
        <dbReference type="ARBA" id="ARBA00023128"/>
    </source>
</evidence>
<dbReference type="InterPro" id="IPR000178">
    <property type="entry name" value="TF_IF2_bacterial-like"/>
</dbReference>
<evidence type="ECO:0000256" key="4">
    <source>
        <dbReference type="ARBA" id="ARBA00022741"/>
    </source>
</evidence>
<evidence type="ECO:0000256" key="2">
    <source>
        <dbReference type="ARBA" id="ARBA00007733"/>
    </source>
</evidence>
<comment type="similarity">
    <text evidence="2">Belongs to the TRAFAC class translation factor GTPase superfamily. Classic translation factor GTPase family. IF-2 subfamily.</text>
</comment>
<proteinExistence type="inferred from homology"/>
<evidence type="ECO:0000313" key="13">
    <source>
        <dbReference type="EMBL" id="CAH0728164.1"/>
    </source>
</evidence>
<evidence type="ECO:0000256" key="5">
    <source>
        <dbReference type="ARBA" id="ARBA00022917"/>
    </source>
</evidence>
<dbReference type="HAMAP" id="MF_00100_B">
    <property type="entry name" value="IF_2_B"/>
    <property type="match status" value="1"/>
</dbReference>
<dbReference type="NCBIfam" id="TIGR00231">
    <property type="entry name" value="small_GTP"/>
    <property type="match status" value="1"/>
</dbReference>
<evidence type="ECO:0000256" key="8">
    <source>
        <dbReference type="ARBA" id="ARBA00023134"/>
    </source>
</evidence>
<keyword evidence="7" id="KW-0496">Mitochondrion</keyword>
<dbReference type="InterPro" id="IPR036925">
    <property type="entry name" value="TIF_IF2_dom3_sf"/>
</dbReference>
<keyword evidence="5" id="KW-0648">Protein biosynthesis</keyword>
<dbReference type="Gene3D" id="3.40.50.300">
    <property type="entry name" value="P-loop containing nucleotide triphosphate hydrolases"/>
    <property type="match status" value="1"/>
</dbReference>
<sequence>MLRNILFQRFPLIYFPKEYVAHKLNANILKHEFHSHRCLSISSINYKKRKSPEEKAIENQGKRVIRYAPKAGSEVVGIWRNMTVLDIANVLKKDVDHVFRALEFADKNSDTVYKKDTVIHNPQIIRDVVKISGCRFKIVPRPDAEVKEDENKDAVPAPPAQPEALRPRPPVVCVMGHVDHGKTTLLDALRDTSVVDTEFGGITQHIGAFEVKLSSGEKVTFLDTPGHAAFTAMRSRGARATDIVVLVVAADDGVMEQTLESIRMAREADVPILVAINKIDKPGVNIDKTLRSLAQHGIVCEAVGGDVQAIPVSALKKLHLDTLVEALTLQAQLMELKADPGGYVEGVVIEALMDPRTGKQATVLVQRGTLRKGAVIVAGNAWAKTRVLKTAEGLSIEEAPPSTPVSVLGWRELPAAGDRVLEVESEKRANEVMRWRHSQRMKEKQAVDQEAIAAKELDHRAQYKETLAHKRAIGRMRLKPTGPRQKMIQHDDHPTLSVLVKGDVDGSVEAILDILETYDEQDRVKLELVHFGVGQISPNDLEIAQAFNAIIYAFNVECPPALAVEAKNQGVSVRRHNVIYKLVDDIRAEISSRIPMRQEEEVLGEANVLQQFQVSEGKRKVPVAGCRCVKGSLARAALYRLVRGQQVIYEGKLASMKHLKDEVTTIKRDMECGLRFEDPTIAVEPGDTVVCYKLVDVSDSTTWDPGF</sequence>
<dbReference type="FunFam" id="3.40.50.300:FF:000019">
    <property type="entry name" value="Translation initiation factor IF-2"/>
    <property type="match status" value="1"/>
</dbReference>
<dbReference type="CDD" id="cd03702">
    <property type="entry name" value="IF2_mtIF2_II"/>
    <property type="match status" value="1"/>
</dbReference>
<dbReference type="Proteomes" id="UP000838878">
    <property type="component" value="Chromosome 7"/>
</dbReference>
<dbReference type="SUPFAM" id="SSF52540">
    <property type="entry name" value="P-loop containing nucleoside triphosphate hydrolases"/>
    <property type="match status" value="1"/>
</dbReference>
<dbReference type="InterPro" id="IPR027417">
    <property type="entry name" value="P-loop_NTPase"/>
</dbReference>
<dbReference type="InterPro" id="IPR015760">
    <property type="entry name" value="TIF_IF2"/>
</dbReference>
<dbReference type="Gene3D" id="3.40.50.10050">
    <property type="entry name" value="Translation initiation factor IF- 2, domain 3"/>
    <property type="match status" value="1"/>
</dbReference>
<protein>
    <recommendedName>
        <fullName evidence="10">Translation initiation factor IF-2, mitochondrial</fullName>
    </recommendedName>
</protein>
<name>A0A8J9V0N2_9NEOP</name>
<dbReference type="Gene3D" id="2.40.30.10">
    <property type="entry name" value="Translation factors"/>
    <property type="match status" value="2"/>
</dbReference>
<dbReference type="PANTHER" id="PTHR43381:SF20">
    <property type="entry name" value="TRANSLATION INITIATION FACTOR IF-2, MITOCHONDRIAL"/>
    <property type="match status" value="1"/>
</dbReference>
<dbReference type="Pfam" id="PF22042">
    <property type="entry name" value="EF-G_D2"/>
    <property type="match status" value="1"/>
</dbReference>
<dbReference type="SUPFAM" id="SSF50447">
    <property type="entry name" value="Translation proteins"/>
    <property type="match status" value="2"/>
</dbReference>
<comment type="function">
    <text evidence="9">One of the essential components for the initiation of protein synthesis. Protects formylmethionyl-tRNA from spontaneous hydrolysis and promotes its binding to the 30S ribosomal subunits. Also involved in the hydrolysis of GTP during the formation of the 70S ribosomal complex.</text>
</comment>
<evidence type="ECO:0000313" key="14">
    <source>
        <dbReference type="Proteomes" id="UP000838878"/>
    </source>
</evidence>
<dbReference type="InterPro" id="IPR053905">
    <property type="entry name" value="EF-G-like_DII"/>
</dbReference>
<dbReference type="GO" id="GO:0005525">
    <property type="term" value="F:GTP binding"/>
    <property type="evidence" value="ECO:0007669"/>
    <property type="project" value="UniProtKB-KW"/>
</dbReference>
<dbReference type="EMBL" id="OV170227">
    <property type="protein sequence ID" value="CAH0728164.1"/>
    <property type="molecule type" value="Genomic_DNA"/>
</dbReference>
<dbReference type="InterPro" id="IPR005225">
    <property type="entry name" value="Small_GTP-bd"/>
</dbReference>
<comment type="subcellular location">
    <subcellularLocation>
        <location evidence="1">Mitochondrion</location>
    </subcellularLocation>
</comment>
<evidence type="ECO:0000256" key="10">
    <source>
        <dbReference type="ARBA" id="ARBA00044200"/>
    </source>
</evidence>
<evidence type="ECO:0000256" key="6">
    <source>
        <dbReference type="ARBA" id="ARBA00022946"/>
    </source>
</evidence>
<dbReference type="NCBIfam" id="TIGR00487">
    <property type="entry name" value="IF-2"/>
    <property type="match status" value="1"/>
</dbReference>
<keyword evidence="14" id="KW-1185">Reference proteome</keyword>
<evidence type="ECO:0000256" key="11">
    <source>
        <dbReference type="SAM" id="MobiDB-lite"/>
    </source>
</evidence>